<dbReference type="Proteomes" id="UP000812287">
    <property type="component" value="Unassembled WGS sequence"/>
</dbReference>
<organism evidence="1 2">
    <name type="scientific">Guyanagaster necrorhizus</name>
    <dbReference type="NCBI Taxonomy" id="856835"/>
    <lineage>
        <taxon>Eukaryota</taxon>
        <taxon>Fungi</taxon>
        <taxon>Dikarya</taxon>
        <taxon>Basidiomycota</taxon>
        <taxon>Agaricomycotina</taxon>
        <taxon>Agaricomycetes</taxon>
        <taxon>Agaricomycetidae</taxon>
        <taxon>Agaricales</taxon>
        <taxon>Marasmiineae</taxon>
        <taxon>Physalacriaceae</taxon>
        <taxon>Guyanagaster</taxon>
    </lineage>
</organism>
<protein>
    <submittedName>
        <fullName evidence="1">Uncharacterized protein</fullName>
    </submittedName>
</protein>
<dbReference type="GeneID" id="66109718"/>
<keyword evidence="2" id="KW-1185">Reference proteome</keyword>
<evidence type="ECO:0000313" key="2">
    <source>
        <dbReference type="Proteomes" id="UP000812287"/>
    </source>
</evidence>
<dbReference type="AlphaFoldDB" id="A0A9P7VHF9"/>
<proteinExistence type="predicted"/>
<comment type="caution">
    <text evidence="1">The sequence shown here is derived from an EMBL/GenBank/DDBJ whole genome shotgun (WGS) entry which is preliminary data.</text>
</comment>
<dbReference type="EMBL" id="MU250569">
    <property type="protein sequence ID" value="KAG7440620.1"/>
    <property type="molecule type" value="Genomic_DNA"/>
</dbReference>
<dbReference type="RefSeq" id="XP_043034120.1">
    <property type="nucleotide sequence ID" value="XM_043187421.1"/>
</dbReference>
<sequence length="136" mass="16027">MALQLVAQFWLMERIEKVDGLEHAWGLQRGDINAYFATDDNTLWLDYSLLYSFKESHWLLAPTGETLDRIVDCYDHNLERNAPSRICSGATQVRREPARRLWPKAARKSSRFTRVCFREIGFPRSRTRYILCVLFL</sequence>
<accession>A0A9P7VHF9</accession>
<evidence type="ECO:0000313" key="1">
    <source>
        <dbReference type="EMBL" id="KAG7440620.1"/>
    </source>
</evidence>
<reference evidence="1" key="1">
    <citation type="submission" date="2020-11" db="EMBL/GenBank/DDBJ databases">
        <title>Adaptations for nitrogen fixation in a non-lichenized fungal sporocarp promotes dispersal by wood-feeding termites.</title>
        <authorList>
            <consortium name="DOE Joint Genome Institute"/>
            <person name="Koch R.A."/>
            <person name="Yoon G."/>
            <person name="Arayal U."/>
            <person name="Lail K."/>
            <person name="Amirebrahimi M."/>
            <person name="Labutti K."/>
            <person name="Lipzen A."/>
            <person name="Riley R."/>
            <person name="Barry K."/>
            <person name="Henrissat B."/>
            <person name="Grigoriev I.V."/>
            <person name="Herr J.R."/>
            <person name="Aime M.C."/>
        </authorList>
    </citation>
    <scope>NUCLEOTIDE SEQUENCE</scope>
    <source>
        <strain evidence="1">MCA 3950</strain>
    </source>
</reference>
<name>A0A9P7VHF9_9AGAR</name>
<gene>
    <name evidence="1" type="ORF">BT62DRAFT_937877</name>
</gene>